<dbReference type="EMBL" id="CAKLPY010000003">
    <property type="protein sequence ID" value="CAH0997510.1"/>
    <property type="molecule type" value="Genomic_DNA"/>
</dbReference>
<gene>
    <name evidence="2" type="ORF">EMA8858_03644</name>
</gene>
<protein>
    <submittedName>
        <fullName evidence="2">Uncharacterized protein</fullName>
    </submittedName>
</protein>
<dbReference type="RefSeq" id="WP_238808245.1">
    <property type="nucleotide sequence ID" value="NZ_CAKLPY010000003.1"/>
</dbReference>
<keyword evidence="1" id="KW-1133">Transmembrane helix</keyword>
<name>A0ABM9AVB7_9BACT</name>
<feature type="transmembrane region" description="Helical" evidence="1">
    <location>
        <begin position="12"/>
        <end position="31"/>
    </location>
</feature>
<accession>A0ABM9AVB7</accession>
<evidence type="ECO:0000313" key="3">
    <source>
        <dbReference type="Proteomes" id="UP000837932"/>
    </source>
</evidence>
<comment type="caution">
    <text evidence="2">The sequence shown here is derived from an EMBL/GenBank/DDBJ whole genome shotgun (WGS) entry which is preliminary data.</text>
</comment>
<organism evidence="2 3">
    <name type="scientific">Emticicia aquatica</name>
    <dbReference type="NCBI Taxonomy" id="1681835"/>
    <lineage>
        <taxon>Bacteria</taxon>
        <taxon>Pseudomonadati</taxon>
        <taxon>Bacteroidota</taxon>
        <taxon>Cytophagia</taxon>
        <taxon>Cytophagales</taxon>
        <taxon>Leadbetterellaceae</taxon>
        <taxon>Emticicia</taxon>
    </lineage>
</organism>
<keyword evidence="3" id="KW-1185">Reference proteome</keyword>
<evidence type="ECO:0000313" key="2">
    <source>
        <dbReference type="EMBL" id="CAH0997510.1"/>
    </source>
</evidence>
<proteinExistence type="predicted"/>
<keyword evidence="1" id="KW-0812">Transmembrane</keyword>
<reference evidence="2" key="1">
    <citation type="submission" date="2021-12" db="EMBL/GenBank/DDBJ databases">
        <authorList>
            <person name="Rodrigo-Torres L."/>
            <person name="Arahal R. D."/>
            <person name="Lucena T."/>
        </authorList>
    </citation>
    <scope>NUCLEOTIDE SEQUENCE</scope>
    <source>
        <strain evidence="2">CECT 8858</strain>
    </source>
</reference>
<sequence>MSENLQKKLPIIMLSLLILASIIEVIVQYYGSLATKQLVQKGHFVLALIVLIIGFYLVYVKFQEKKKNKQEQ</sequence>
<evidence type="ECO:0000256" key="1">
    <source>
        <dbReference type="SAM" id="Phobius"/>
    </source>
</evidence>
<keyword evidence="1" id="KW-0472">Membrane</keyword>
<feature type="transmembrane region" description="Helical" evidence="1">
    <location>
        <begin position="43"/>
        <end position="62"/>
    </location>
</feature>
<dbReference type="Proteomes" id="UP000837932">
    <property type="component" value="Unassembled WGS sequence"/>
</dbReference>